<dbReference type="GO" id="GO:0005886">
    <property type="term" value="C:plasma membrane"/>
    <property type="evidence" value="ECO:0007669"/>
    <property type="project" value="UniProtKB-SubCell"/>
</dbReference>
<reference evidence="17" key="1">
    <citation type="journal article" date="2012" name="Environ. Microbiol.">
        <title>Genomic content of uncultured Bacteroidetes from contrasting oceanic provinces in the North Atlantic Ocean.</title>
        <authorList>
            <person name="Gomez-Pereira P.R."/>
            <person name="Schuler M."/>
            <person name="Fuchs B.M."/>
            <person name="Bennke C."/>
            <person name="Teeling H."/>
            <person name="Waldmann J."/>
            <person name="Richter M."/>
            <person name="Barbe V."/>
            <person name="Bataille E."/>
            <person name="Glockner F.O."/>
            <person name="Amann R."/>
        </authorList>
    </citation>
    <scope>NUCLEOTIDE SEQUENCE</scope>
</reference>
<evidence type="ECO:0000256" key="13">
    <source>
        <dbReference type="ARBA" id="ARBA00023316"/>
    </source>
</evidence>
<keyword evidence="8" id="KW-0378">Hydrolase</keyword>
<keyword evidence="11 14" id="KW-1133">Transmembrane helix</keyword>
<dbReference type="Gene3D" id="3.40.710.10">
    <property type="entry name" value="DD-peptidase/beta-lactamase superfamily"/>
    <property type="match status" value="1"/>
</dbReference>
<evidence type="ECO:0000256" key="12">
    <source>
        <dbReference type="ARBA" id="ARBA00023136"/>
    </source>
</evidence>
<organism evidence="17">
    <name type="scientific">uncultured Flavobacteriia bacterium</name>
    <dbReference type="NCBI Taxonomy" id="212695"/>
    <lineage>
        <taxon>Bacteria</taxon>
        <taxon>Pseudomonadati</taxon>
        <taxon>Bacteroidota</taxon>
        <taxon>Flavobacteriia</taxon>
        <taxon>environmental samples</taxon>
    </lineage>
</organism>
<evidence type="ECO:0000256" key="5">
    <source>
        <dbReference type="ARBA" id="ARBA00022645"/>
    </source>
</evidence>
<accession>H6RHG6</accession>
<evidence type="ECO:0000256" key="6">
    <source>
        <dbReference type="ARBA" id="ARBA00022670"/>
    </source>
</evidence>
<evidence type="ECO:0000256" key="9">
    <source>
        <dbReference type="ARBA" id="ARBA00022960"/>
    </source>
</evidence>
<proteinExistence type="predicted"/>
<dbReference type="GO" id="GO:0008658">
    <property type="term" value="F:penicillin binding"/>
    <property type="evidence" value="ECO:0007669"/>
    <property type="project" value="InterPro"/>
</dbReference>
<dbReference type="PANTHER" id="PTHR30627">
    <property type="entry name" value="PEPTIDOGLYCAN D,D-TRANSPEPTIDASE"/>
    <property type="match status" value="1"/>
</dbReference>
<evidence type="ECO:0000256" key="10">
    <source>
        <dbReference type="ARBA" id="ARBA00022984"/>
    </source>
</evidence>
<dbReference type="EMBL" id="FO117609">
    <property type="protein sequence ID" value="CCG00477.1"/>
    <property type="molecule type" value="Genomic_DNA"/>
</dbReference>
<dbReference type="InterPro" id="IPR001460">
    <property type="entry name" value="PCN-bd_Tpept"/>
</dbReference>
<keyword evidence="9" id="KW-0133">Cell shape</keyword>
<feature type="transmembrane region" description="Helical" evidence="14">
    <location>
        <begin position="7"/>
        <end position="27"/>
    </location>
</feature>
<dbReference type="PANTHER" id="PTHR30627:SF2">
    <property type="entry name" value="PEPTIDOGLYCAN D,D-TRANSPEPTIDASE MRDA"/>
    <property type="match status" value="1"/>
</dbReference>
<evidence type="ECO:0000259" key="16">
    <source>
        <dbReference type="Pfam" id="PF03717"/>
    </source>
</evidence>
<dbReference type="InterPro" id="IPR050515">
    <property type="entry name" value="Beta-lactam/transpept"/>
</dbReference>
<evidence type="ECO:0000256" key="1">
    <source>
        <dbReference type="ARBA" id="ARBA00004167"/>
    </source>
</evidence>
<dbReference type="GO" id="GO:0071555">
    <property type="term" value="P:cell wall organization"/>
    <property type="evidence" value="ECO:0007669"/>
    <property type="project" value="UniProtKB-KW"/>
</dbReference>
<evidence type="ECO:0000256" key="11">
    <source>
        <dbReference type="ARBA" id="ARBA00022989"/>
    </source>
</evidence>
<dbReference type="InterPro" id="IPR005311">
    <property type="entry name" value="PBP_dimer"/>
</dbReference>
<dbReference type="InterPro" id="IPR017790">
    <property type="entry name" value="Penicillin-binding_protein_2"/>
</dbReference>
<dbReference type="InterPro" id="IPR012338">
    <property type="entry name" value="Beta-lactam/transpept-like"/>
</dbReference>
<protein>
    <submittedName>
        <fullName evidence="17">Penicillin-binding protein 2</fullName>
    </submittedName>
</protein>
<feature type="domain" description="Penicillin-binding protein dimerisation" evidence="16">
    <location>
        <begin position="44"/>
        <end position="207"/>
    </location>
</feature>
<dbReference type="SUPFAM" id="SSF56519">
    <property type="entry name" value="Penicillin binding protein dimerisation domain"/>
    <property type="match status" value="1"/>
</dbReference>
<dbReference type="GO" id="GO:0071972">
    <property type="term" value="F:peptidoglycan L,D-transpeptidase activity"/>
    <property type="evidence" value="ECO:0007669"/>
    <property type="project" value="TreeGrafter"/>
</dbReference>
<dbReference type="NCBIfam" id="TIGR03423">
    <property type="entry name" value="pbp2_mrdA"/>
    <property type="match status" value="1"/>
</dbReference>
<comment type="subcellular location">
    <subcellularLocation>
        <location evidence="2">Cell membrane</location>
    </subcellularLocation>
    <subcellularLocation>
        <location evidence="1">Membrane</location>
        <topology evidence="1">Single-pass membrane protein</topology>
    </subcellularLocation>
</comment>
<dbReference type="Gene3D" id="3.30.1390.30">
    <property type="entry name" value="Penicillin-binding protein 2a, domain 3"/>
    <property type="match status" value="1"/>
</dbReference>
<sequence>MLKKYILIWLTIIVSVIFVIRLASLQLSSDSYFNLDFAIQELSVYPERGLIFDRNGNLLVANQPSYELIIIPENTSEFDTISLANLIDMNLDELKKQINSSIVYSTKLPSVIKSQISKEKNAFLQEKIWLFEGFYLRKNSVRDYIKPFASNVIGYTGEVDRNDIANNPYYENGEMIGKQGIEKYYEDDLKGIKGKKYFQKDRFNRIIGPFNKSLSDVSPSKAKNITLTIDIDLQEYAESLLLNKRGGVVAIEPSTGEILTLVSSPTYRSDQFIGEDRTENFNKLLNDSINKPLFDRSLQAQYSPGSPMKILNALIGLQEGVINENTTFTCNAGHYYARNAFMGCHNSFGTISNLRKGIYNSCNTYFARTYSGIIDKYETPSEGLDNWAKHIKSFGLGDYLGYDLSIGKKGFIPESDYYNRFYGNNRWGSSTTISNSIGQGEVLTTPIQMANFATAIANRGFYVKPHFVKRVDNKSINDRNKNYTTIDKKNFEIVIDGMVDVVDRGTARIAKINGISVAGKTGTVENFILIEDEKKQLTDHSTFIAFAPAEDPKIVVSVFIENGYWGSRWAAPIASLIIEKYLKEDVERKWLENRMVRGSLVDEYEKPYKFENFNINE</sequence>
<keyword evidence="13" id="KW-0961">Cell wall biogenesis/degradation</keyword>
<dbReference type="SUPFAM" id="SSF56601">
    <property type="entry name" value="beta-lactamase/transpeptidase-like"/>
    <property type="match status" value="1"/>
</dbReference>
<keyword evidence="10" id="KW-0573">Peptidoglycan synthesis</keyword>
<keyword evidence="5" id="KW-0121">Carboxypeptidase</keyword>
<keyword evidence="6" id="KW-0645">Protease</keyword>
<dbReference type="AlphaFoldDB" id="H6RHG6"/>
<evidence type="ECO:0000256" key="14">
    <source>
        <dbReference type="SAM" id="Phobius"/>
    </source>
</evidence>
<keyword evidence="12 14" id="KW-0472">Membrane</keyword>
<dbReference type="GO" id="GO:0008360">
    <property type="term" value="P:regulation of cell shape"/>
    <property type="evidence" value="ECO:0007669"/>
    <property type="project" value="UniProtKB-KW"/>
</dbReference>
<keyword evidence="4" id="KW-0997">Cell inner membrane</keyword>
<keyword evidence="3" id="KW-1003">Cell membrane</keyword>
<dbReference type="Pfam" id="PF00905">
    <property type="entry name" value="Transpeptidase"/>
    <property type="match status" value="1"/>
</dbReference>
<evidence type="ECO:0000256" key="4">
    <source>
        <dbReference type="ARBA" id="ARBA00022519"/>
    </source>
</evidence>
<keyword evidence="7 14" id="KW-0812">Transmembrane</keyword>
<evidence type="ECO:0000259" key="15">
    <source>
        <dbReference type="Pfam" id="PF00905"/>
    </source>
</evidence>
<evidence type="ECO:0000256" key="7">
    <source>
        <dbReference type="ARBA" id="ARBA00022692"/>
    </source>
</evidence>
<dbReference type="GO" id="GO:0006508">
    <property type="term" value="P:proteolysis"/>
    <property type="evidence" value="ECO:0007669"/>
    <property type="project" value="UniProtKB-KW"/>
</dbReference>
<feature type="domain" description="Penicillin-binding protein transpeptidase" evidence="15">
    <location>
        <begin position="246"/>
        <end position="578"/>
    </location>
</feature>
<dbReference type="GO" id="GO:0009002">
    <property type="term" value="F:serine-type D-Ala-D-Ala carboxypeptidase activity"/>
    <property type="evidence" value="ECO:0007669"/>
    <property type="project" value="InterPro"/>
</dbReference>
<reference evidence="17" key="2">
    <citation type="submission" date="2012-02" db="EMBL/GenBank/DDBJ databases">
        <authorList>
            <person name="Genoscope - CEA"/>
        </authorList>
    </citation>
    <scope>NUCLEOTIDE SEQUENCE</scope>
</reference>
<dbReference type="Gene3D" id="3.90.1310.10">
    <property type="entry name" value="Penicillin-binding protein 2a (Domain 2)"/>
    <property type="match status" value="1"/>
</dbReference>
<evidence type="ECO:0000256" key="3">
    <source>
        <dbReference type="ARBA" id="ARBA00022475"/>
    </source>
</evidence>
<dbReference type="GO" id="GO:0009252">
    <property type="term" value="P:peptidoglycan biosynthetic process"/>
    <property type="evidence" value="ECO:0007669"/>
    <property type="project" value="UniProtKB-KW"/>
</dbReference>
<name>H6RHG6_9BACT</name>
<evidence type="ECO:0000256" key="2">
    <source>
        <dbReference type="ARBA" id="ARBA00004236"/>
    </source>
</evidence>
<evidence type="ECO:0000313" key="17">
    <source>
        <dbReference type="EMBL" id="CCG00477.1"/>
    </source>
</evidence>
<dbReference type="Pfam" id="PF03717">
    <property type="entry name" value="PBP_dimer"/>
    <property type="match status" value="1"/>
</dbReference>
<evidence type="ECO:0000256" key="8">
    <source>
        <dbReference type="ARBA" id="ARBA00022801"/>
    </source>
</evidence>
<gene>
    <name evidence="17" type="ORF">VIS_S18DDB100004</name>
</gene>
<dbReference type="InterPro" id="IPR036138">
    <property type="entry name" value="PBP_dimer_sf"/>
</dbReference>